<dbReference type="KEGG" id="cdet:87942662"/>
<dbReference type="RefSeq" id="XP_062778369.1">
    <property type="nucleotide sequence ID" value="XM_062922318.1"/>
</dbReference>
<evidence type="ECO:0000256" key="1">
    <source>
        <dbReference type="SAM" id="MobiDB-lite"/>
    </source>
</evidence>
<dbReference type="GeneID" id="87942662"/>
<name>A0AAX4ICM9_9PEZI</name>
<evidence type="ECO:0000313" key="3">
    <source>
        <dbReference type="Proteomes" id="UP001322277"/>
    </source>
</evidence>
<sequence length="212" mass="23141">MIHLSSTRLLDKEYSACSVGAGLYFLLRLLARFPATESKRNESPHRFPISAEDRIIPSALPRMTGLLGLRGAVEIMTELDPGESGGASGLAGSVPVTALGRHPLTERRNDLRQLGLAWLDWWHWTGGSSHPRRGAPAGDLWFRGPGFLRTTNSGHFTTCSHEMAGSDAAGKKDKRRPTPMPRSPVPATFRETPGSPERKRVLCPAPAYSDFS</sequence>
<evidence type="ECO:0000313" key="2">
    <source>
        <dbReference type="EMBL" id="WQF81145.1"/>
    </source>
</evidence>
<protein>
    <submittedName>
        <fullName evidence="2">Uncharacterized protein</fullName>
    </submittedName>
</protein>
<organism evidence="2 3">
    <name type="scientific">Colletotrichum destructivum</name>
    <dbReference type="NCBI Taxonomy" id="34406"/>
    <lineage>
        <taxon>Eukaryota</taxon>
        <taxon>Fungi</taxon>
        <taxon>Dikarya</taxon>
        <taxon>Ascomycota</taxon>
        <taxon>Pezizomycotina</taxon>
        <taxon>Sordariomycetes</taxon>
        <taxon>Hypocreomycetidae</taxon>
        <taxon>Glomerellales</taxon>
        <taxon>Glomerellaceae</taxon>
        <taxon>Colletotrichum</taxon>
        <taxon>Colletotrichum destructivum species complex</taxon>
    </lineage>
</organism>
<dbReference type="EMBL" id="CP137308">
    <property type="protein sequence ID" value="WQF81145.1"/>
    <property type="molecule type" value="Genomic_DNA"/>
</dbReference>
<dbReference type="AlphaFoldDB" id="A0AAX4ICM9"/>
<keyword evidence="3" id="KW-1185">Reference proteome</keyword>
<accession>A0AAX4ICM9</accession>
<reference evidence="3" key="1">
    <citation type="journal article" date="2023" name="bioRxiv">
        <title>Complete genome of the Medicago anthracnose fungus, Colletotrichum destructivum, reveals a mini-chromosome-like region within a core chromosome.</title>
        <authorList>
            <person name="Lapalu N."/>
            <person name="Simon A."/>
            <person name="Lu A."/>
            <person name="Plaumann P.-L."/>
            <person name="Amselem J."/>
            <person name="Pigne S."/>
            <person name="Auger A."/>
            <person name="Koch C."/>
            <person name="Dallery J.-F."/>
            <person name="O'Connell R.J."/>
        </authorList>
    </citation>
    <scope>NUCLEOTIDE SEQUENCE [LARGE SCALE GENOMIC DNA]</scope>
    <source>
        <strain evidence="3">CBS 520.97</strain>
    </source>
</reference>
<dbReference type="Proteomes" id="UP001322277">
    <property type="component" value="Chromosome 4"/>
</dbReference>
<gene>
    <name evidence="2" type="ORF">CDEST_06159</name>
</gene>
<feature type="region of interest" description="Disordered" evidence="1">
    <location>
        <begin position="158"/>
        <end position="212"/>
    </location>
</feature>
<proteinExistence type="predicted"/>